<dbReference type="Pfam" id="PF05571">
    <property type="entry name" value="JAMP"/>
    <property type="match status" value="1"/>
</dbReference>
<dbReference type="PANTHER" id="PTHR12740:SF4">
    <property type="entry name" value="JNK1_MAPK8-ASSOCIATED MEMBRANE PROTEIN"/>
    <property type="match status" value="1"/>
</dbReference>
<evidence type="ECO:0000313" key="2">
    <source>
        <dbReference type="EMBL" id="TNN08939.1"/>
    </source>
</evidence>
<dbReference type="Proteomes" id="UP000311919">
    <property type="component" value="Unassembled WGS sequence"/>
</dbReference>
<feature type="transmembrane region" description="Helical" evidence="1">
    <location>
        <begin position="109"/>
        <end position="130"/>
    </location>
</feature>
<proteinExistence type="predicted"/>
<dbReference type="GO" id="GO:0036503">
    <property type="term" value="P:ERAD pathway"/>
    <property type="evidence" value="ECO:0007669"/>
    <property type="project" value="TreeGrafter"/>
</dbReference>
<feature type="transmembrane region" description="Helical" evidence="1">
    <location>
        <begin position="232"/>
        <end position="252"/>
    </location>
</feature>
<dbReference type="GO" id="GO:0006986">
    <property type="term" value="P:response to unfolded protein"/>
    <property type="evidence" value="ECO:0007669"/>
    <property type="project" value="InterPro"/>
</dbReference>
<keyword evidence="1" id="KW-0812">Transmembrane</keyword>
<dbReference type="AlphaFoldDB" id="A0A4Z2CXH8"/>
<dbReference type="EMBL" id="SKCS01000401">
    <property type="protein sequence ID" value="TNN08939.1"/>
    <property type="molecule type" value="Genomic_DNA"/>
</dbReference>
<dbReference type="InterPro" id="IPR008485">
    <property type="entry name" value="JAMP"/>
</dbReference>
<comment type="caution">
    <text evidence="2">The sequence shown here is derived from an EMBL/GenBank/DDBJ whole genome shotgun (WGS) entry which is preliminary data.</text>
</comment>
<dbReference type="GO" id="GO:0031625">
    <property type="term" value="F:ubiquitin protein ligase binding"/>
    <property type="evidence" value="ECO:0007669"/>
    <property type="project" value="TreeGrafter"/>
</dbReference>
<feature type="transmembrane region" description="Helical" evidence="1">
    <location>
        <begin position="300"/>
        <end position="318"/>
    </location>
</feature>
<keyword evidence="1" id="KW-1133">Transmembrane helix</keyword>
<evidence type="ECO:0000256" key="1">
    <source>
        <dbReference type="SAM" id="Phobius"/>
    </source>
</evidence>
<evidence type="ECO:0000313" key="3">
    <source>
        <dbReference type="Proteomes" id="UP000311919"/>
    </source>
</evidence>
<keyword evidence="3" id="KW-1185">Reference proteome</keyword>
<feature type="transmembrane region" description="Helical" evidence="1">
    <location>
        <begin position="203"/>
        <end position="226"/>
    </location>
</feature>
<gene>
    <name evidence="2" type="ORF">EWB00_006646</name>
</gene>
<keyword evidence="1" id="KW-0472">Membrane</keyword>
<name>A0A4Z2CXH8_SCHJA</name>
<feature type="transmembrane region" description="Helical" evidence="1">
    <location>
        <begin position="70"/>
        <end position="88"/>
    </location>
</feature>
<reference evidence="2 3" key="1">
    <citation type="submission" date="2019-03" db="EMBL/GenBank/DDBJ databases">
        <title>An improved genome assembly of the fluke Schistosoma japonicum.</title>
        <authorList>
            <person name="Hu W."/>
            <person name="Luo F."/>
            <person name="Yin M."/>
            <person name="Mo X."/>
            <person name="Sun C."/>
            <person name="Wu Q."/>
            <person name="Zhu B."/>
            <person name="Xiang M."/>
            <person name="Wang J."/>
            <person name="Wang Y."/>
            <person name="Zhang T."/>
            <person name="Xu B."/>
            <person name="Zheng H."/>
            <person name="Feng Z."/>
        </authorList>
    </citation>
    <scope>NUCLEOTIDE SEQUENCE [LARGE SCALE GENOMIC DNA]</scope>
    <source>
        <strain evidence="2">HuSjv2</strain>
        <tissue evidence="2">Worms</tissue>
    </source>
</reference>
<feature type="transmembrane region" description="Helical" evidence="1">
    <location>
        <begin position="172"/>
        <end position="191"/>
    </location>
</feature>
<protein>
    <submittedName>
        <fullName evidence="2">JNK1 MAPK8-associated membrane</fullName>
    </submittedName>
</protein>
<sequence>MYDLMNSMNTNNALFTQCTERFCGRISNTSACTSCPWGSKVFTKLFNDEQQQQQFSLCEICLSSLSLYNWLYIGFLIMLPILFLLMILPINNKKYNNNQSTLNINKKSWILFLCCLLIHCLTSLFTIYLYPPLGKLTLYHCPIYSIHDFYALLLAGSNCISEVNYPLTSLPIIYYIFSAFLCSLIYSLLFIRLFNDIIWLKYLYYVLYTYPILCMIIIIFSGILYYIFPYILLFYCLIDSLYRFPLIFDYCYQYSDGIIRPICNPLMLINKIFYNPVEYFLYIIMNSLCIMYALLSLSVVYYWCLLLSLLPITLYIITLPLTHPFHYHDCDSILSRMCITSFNEQFQCNDNNNNNNNQLRQRATTDNSGYHINLCRLLRNTNN</sequence>
<organism evidence="2 3">
    <name type="scientific">Schistosoma japonicum</name>
    <name type="common">Blood fluke</name>
    <dbReference type="NCBI Taxonomy" id="6182"/>
    <lineage>
        <taxon>Eukaryota</taxon>
        <taxon>Metazoa</taxon>
        <taxon>Spiralia</taxon>
        <taxon>Lophotrochozoa</taxon>
        <taxon>Platyhelminthes</taxon>
        <taxon>Trematoda</taxon>
        <taxon>Digenea</taxon>
        <taxon>Strigeidida</taxon>
        <taxon>Schistosomatoidea</taxon>
        <taxon>Schistosomatidae</taxon>
        <taxon>Schistosoma</taxon>
    </lineage>
</organism>
<accession>A0A4Z2CXH8</accession>
<feature type="transmembrane region" description="Helical" evidence="1">
    <location>
        <begin position="272"/>
        <end position="294"/>
    </location>
</feature>
<dbReference type="OrthoDB" id="5920264at2759"/>
<dbReference type="PANTHER" id="PTHR12740">
    <property type="entry name" value="JNK1/MAPK8-ASSOCIATED MEMBRANE PROTEIN"/>
    <property type="match status" value="1"/>
</dbReference>
<dbReference type="GO" id="GO:0016020">
    <property type="term" value="C:membrane"/>
    <property type="evidence" value="ECO:0007669"/>
    <property type="project" value="InterPro"/>
</dbReference>